<accession>A0A1L7I2W8</accession>
<gene>
    <name evidence="1" type="ORF">GRFL_1207</name>
</gene>
<protein>
    <submittedName>
        <fullName evidence="1">Uncharacterized protein</fullName>
    </submittedName>
</protein>
<dbReference type="Proteomes" id="UP000186230">
    <property type="component" value="Chromosome"/>
</dbReference>
<dbReference type="CDD" id="cd06661">
    <property type="entry name" value="GGCT_like"/>
    <property type="match status" value="1"/>
</dbReference>
<dbReference type="OrthoDB" id="9798388at2"/>
<evidence type="ECO:0000313" key="1">
    <source>
        <dbReference type="EMBL" id="APU67931.1"/>
    </source>
</evidence>
<organism evidence="1 2">
    <name type="scientific">Christiangramia flava JLT2011</name>
    <dbReference type="NCBI Taxonomy" id="1229726"/>
    <lineage>
        <taxon>Bacteria</taxon>
        <taxon>Pseudomonadati</taxon>
        <taxon>Bacteroidota</taxon>
        <taxon>Flavobacteriia</taxon>
        <taxon>Flavobacteriales</taxon>
        <taxon>Flavobacteriaceae</taxon>
        <taxon>Christiangramia</taxon>
    </lineage>
</organism>
<dbReference type="Gene3D" id="3.10.490.10">
    <property type="entry name" value="Gamma-glutamyl cyclotransferase-like"/>
    <property type="match status" value="1"/>
</dbReference>
<proteinExistence type="predicted"/>
<dbReference type="InterPro" id="IPR009288">
    <property type="entry name" value="AIG2-like_dom"/>
</dbReference>
<dbReference type="EMBL" id="CP016359">
    <property type="protein sequence ID" value="APU67931.1"/>
    <property type="molecule type" value="Genomic_DNA"/>
</dbReference>
<keyword evidence="2" id="KW-1185">Reference proteome</keyword>
<name>A0A1L7I2W8_9FLAO</name>
<dbReference type="InterPro" id="IPR036568">
    <property type="entry name" value="GGCT-like_sf"/>
</dbReference>
<reference evidence="1 2" key="1">
    <citation type="submission" date="2016-07" db="EMBL/GenBank/DDBJ databases">
        <title>Multi-omics approach to identify versatile polysaccharide utilization systems of a marine flavobacterium Gramella flava.</title>
        <authorList>
            <person name="Tang K."/>
        </authorList>
    </citation>
    <scope>NUCLEOTIDE SEQUENCE [LARGE SCALE GENOMIC DNA]</scope>
    <source>
        <strain evidence="1 2">JLT2011</strain>
    </source>
</reference>
<dbReference type="SUPFAM" id="SSF110857">
    <property type="entry name" value="Gamma-glutamyl cyclotransferase-like"/>
    <property type="match status" value="1"/>
</dbReference>
<dbReference type="KEGG" id="gfl:GRFL_1207"/>
<sequence>MLLFTYGTLQQETVQLEVFGRKLKAWPDELHGFERRFIRIPDEESGTEYPILYQSETSDSIIKGSLYEIEEQELLKADAYEGENYRRIRLDLKSGKRAWVYIGV</sequence>
<dbReference type="STRING" id="1229726.GRFL_1207"/>
<dbReference type="AlphaFoldDB" id="A0A1L7I2W8"/>
<dbReference type="Pfam" id="PF06094">
    <property type="entry name" value="GGACT"/>
    <property type="match status" value="1"/>
</dbReference>
<dbReference type="InterPro" id="IPR013024">
    <property type="entry name" value="GGCT-like"/>
</dbReference>
<evidence type="ECO:0000313" key="2">
    <source>
        <dbReference type="Proteomes" id="UP000186230"/>
    </source>
</evidence>